<dbReference type="VEuPathDB" id="FungiDB:Z520_04325"/>
<dbReference type="Proteomes" id="UP000053411">
    <property type="component" value="Unassembled WGS sequence"/>
</dbReference>
<dbReference type="OrthoDB" id="4150041at2759"/>
<feature type="region of interest" description="Disordered" evidence="1">
    <location>
        <begin position="165"/>
        <end position="185"/>
    </location>
</feature>
<gene>
    <name evidence="2" type="ORF">Z520_04325</name>
</gene>
<dbReference type="EMBL" id="KN848068">
    <property type="protein sequence ID" value="KIX99690.1"/>
    <property type="molecule type" value="Genomic_DNA"/>
</dbReference>
<dbReference type="PANTHER" id="PTHR38791">
    <property type="entry name" value="ZN(II)2CYS6 TRANSCRIPTION FACTOR (EUROFUNG)-RELATED-RELATED"/>
    <property type="match status" value="1"/>
</dbReference>
<accession>A0A0D2HCR2</accession>
<sequence length="185" mass="20282">MLLGITAPPEEVAVCYFLFVFSSISPFNYLPEHLPTLVNDNDIIKAVYVPALAALALQYRSVRLMREARSHYAKALRQVNKDLSNPRVAVLDRTLLCVLLVTAFETLALRGRRSPRNWNVHVQGSVNLSALRESASLKTELGYHLVYQASLIILASCTLHRVPVPPPPAGARSPSQGGDARAIGV</sequence>
<proteinExistence type="predicted"/>
<organism evidence="2 3">
    <name type="scientific">Fonsecaea multimorphosa CBS 102226</name>
    <dbReference type="NCBI Taxonomy" id="1442371"/>
    <lineage>
        <taxon>Eukaryota</taxon>
        <taxon>Fungi</taxon>
        <taxon>Dikarya</taxon>
        <taxon>Ascomycota</taxon>
        <taxon>Pezizomycotina</taxon>
        <taxon>Eurotiomycetes</taxon>
        <taxon>Chaetothyriomycetidae</taxon>
        <taxon>Chaetothyriales</taxon>
        <taxon>Herpotrichiellaceae</taxon>
        <taxon>Fonsecaea</taxon>
    </lineage>
</organism>
<dbReference type="GeneID" id="27710071"/>
<reference evidence="2 3" key="1">
    <citation type="submission" date="2015-01" db="EMBL/GenBank/DDBJ databases">
        <title>The Genome Sequence of Fonsecaea multimorphosa CBS 102226.</title>
        <authorList>
            <consortium name="The Broad Institute Genomics Platform"/>
            <person name="Cuomo C."/>
            <person name="de Hoog S."/>
            <person name="Gorbushina A."/>
            <person name="Stielow B."/>
            <person name="Teixiera M."/>
            <person name="Abouelleil A."/>
            <person name="Chapman S.B."/>
            <person name="Priest M."/>
            <person name="Young S.K."/>
            <person name="Wortman J."/>
            <person name="Nusbaum C."/>
            <person name="Birren B."/>
        </authorList>
    </citation>
    <scope>NUCLEOTIDE SEQUENCE [LARGE SCALE GENOMIC DNA]</scope>
    <source>
        <strain evidence="2 3">CBS 102226</strain>
    </source>
</reference>
<dbReference type="STRING" id="1442371.A0A0D2HCR2"/>
<evidence type="ECO:0000313" key="3">
    <source>
        <dbReference type="Proteomes" id="UP000053411"/>
    </source>
</evidence>
<protein>
    <submittedName>
        <fullName evidence="2">Uncharacterized protein</fullName>
    </submittedName>
</protein>
<dbReference type="AlphaFoldDB" id="A0A0D2HCR2"/>
<dbReference type="RefSeq" id="XP_016633813.1">
    <property type="nucleotide sequence ID" value="XM_016774833.1"/>
</dbReference>
<dbReference type="Pfam" id="PF11951">
    <property type="entry name" value="Fungal_trans_2"/>
    <property type="match status" value="1"/>
</dbReference>
<dbReference type="InterPro" id="IPR053175">
    <property type="entry name" value="DHMBA_Reg_Transcription_Factor"/>
</dbReference>
<keyword evidence="3" id="KW-1185">Reference proteome</keyword>
<evidence type="ECO:0000256" key="1">
    <source>
        <dbReference type="SAM" id="MobiDB-lite"/>
    </source>
</evidence>
<dbReference type="InterPro" id="IPR021858">
    <property type="entry name" value="Fun_TF"/>
</dbReference>
<name>A0A0D2HCR2_9EURO</name>
<evidence type="ECO:0000313" key="2">
    <source>
        <dbReference type="EMBL" id="KIX99690.1"/>
    </source>
</evidence>